<name>A0A9W6JQZ9_9HYPH</name>
<protein>
    <recommendedName>
        <fullName evidence="3">Nucleoside-diphosphate sugar epimerase</fullName>
    </recommendedName>
</protein>
<dbReference type="Pfam" id="PF06258">
    <property type="entry name" value="Mito_fiss_Elm1"/>
    <property type="match status" value="1"/>
</dbReference>
<keyword evidence="2" id="KW-1185">Reference proteome</keyword>
<comment type="caution">
    <text evidence="1">The sequence shown here is derived from an EMBL/GenBank/DDBJ whole genome shotgun (WGS) entry which is preliminary data.</text>
</comment>
<reference evidence="1" key="1">
    <citation type="journal article" date="2014" name="Int. J. Syst. Evol. Microbiol.">
        <title>Complete genome sequence of Corynebacterium casei LMG S-19264T (=DSM 44701T), isolated from a smear-ripened cheese.</title>
        <authorList>
            <consortium name="US DOE Joint Genome Institute (JGI-PGF)"/>
            <person name="Walter F."/>
            <person name="Albersmeier A."/>
            <person name="Kalinowski J."/>
            <person name="Ruckert C."/>
        </authorList>
    </citation>
    <scope>NUCLEOTIDE SEQUENCE</scope>
    <source>
        <strain evidence="1">VKM B-2748</strain>
    </source>
</reference>
<reference evidence="1" key="2">
    <citation type="submission" date="2023-01" db="EMBL/GenBank/DDBJ databases">
        <authorList>
            <person name="Sun Q."/>
            <person name="Evtushenko L."/>
        </authorList>
    </citation>
    <scope>NUCLEOTIDE SEQUENCE</scope>
    <source>
        <strain evidence="1">VKM B-2748</strain>
    </source>
</reference>
<accession>A0A9W6JQZ9</accession>
<gene>
    <name evidence="1" type="ORF">GCM10008174_25150</name>
</gene>
<dbReference type="EMBL" id="BSFL01000003">
    <property type="protein sequence ID" value="GLK80774.1"/>
    <property type="molecule type" value="Genomic_DNA"/>
</dbReference>
<dbReference type="AlphaFoldDB" id="A0A9W6JQZ9"/>
<proteinExistence type="predicted"/>
<dbReference type="InterPro" id="IPR009367">
    <property type="entry name" value="Elm1-like"/>
</dbReference>
<organism evidence="1 2">
    <name type="scientific">Methylopila turkensis</name>
    <dbReference type="NCBI Taxonomy" id="1437816"/>
    <lineage>
        <taxon>Bacteria</taxon>
        <taxon>Pseudomonadati</taxon>
        <taxon>Pseudomonadota</taxon>
        <taxon>Alphaproteobacteria</taxon>
        <taxon>Hyphomicrobiales</taxon>
        <taxon>Methylopilaceae</taxon>
        <taxon>Methylopila</taxon>
    </lineage>
</organism>
<dbReference type="Proteomes" id="UP001143309">
    <property type="component" value="Unassembled WGS sequence"/>
</dbReference>
<evidence type="ECO:0000313" key="1">
    <source>
        <dbReference type="EMBL" id="GLK80774.1"/>
    </source>
</evidence>
<evidence type="ECO:0008006" key="3">
    <source>
        <dbReference type="Google" id="ProtNLM"/>
    </source>
</evidence>
<evidence type="ECO:0000313" key="2">
    <source>
        <dbReference type="Proteomes" id="UP001143309"/>
    </source>
</evidence>
<sequence>MVDGAAPLRALVLTDGVAGHDRINLGVLAALGRLARVEARWIGVREAGSRSRGFDRIAARFVPFERFFRSRYEIEGKEARWLGPAEGARFDVVVSAGPSTGAANIALARQVGGRSIFFGFPKLPLLPEFDVLLRPDRPAVRLGRGVTVLRPSEIDPDALPRPRRGGEARTMAALIGGDTKHYAFTAEDFALLAEGLRRAAARGVTVTAFNSRRTPAAHFDAFVAAFAPDDVTRRVVDFRREGFRSNLDAYAADVVVATADSMSMIAEALAARRPTLMARPVGYRPPARDAAELAEHVQAGVAAFIGFDEFAFDHWPDRAARLRELPYHPLARLAEAVRPALRRAGAR</sequence>